<gene>
    <name evidence="2" type="ORF">LCGC14_2669450</name>
</gene>
<dbReference type="EMBL" id="LAZR01046762">
    <property type="protein sequence ID" value="KKK95772.1"/>
    <property type="molecule type" value="Genomic_DNA"/>
</dbReference>
<proteinExistence type="predicted"/>
<evidence type="ECO:0000259" key="1">
    <source>
        <dbReference type="SMART" id="SM00491"/>
    </source>
</evidence>
<dbReference type="GO" id="GO:0003678">
    <property type="term" value="F:DNA helicase activity"/>
    <property type="evidence" value="ECO:0007669"/>
    <property type="project" value="TreeGrafter"/>
</dbReference>
<dbReference type="InterPro" id="IPR045028">
    <property type="entry name" value="DinG/Rad3-like"/>
</dbReference>
<dbReference type="InterPro" id="IPR006555">
    <property type="entry name" value="ATP-dep_Helicase_C"/>
</dbReference>
<evidence type="ECO:0000313" key="2">
    <source>
        <dbReference type="EMBL" id="KKK95772.1"/>
    </source>
</evidence>
<dbReference type="GO" id="GO:0016818">
    <property type="term" value="F:hydrolase activity, acting on acid anhydrides, in phosphorus-containing anhydrides"/>
    <property type="evidence" value="ECO:0007669"/>
    <property type="project" value="InterPro"/>
</dbReference>
<feature type="domain" description="ATP-dependent helicase C-terminal" evidence="1">
    <location>
        <begin position="295"/>
        <end position="414"/>
    </location>
</feature>
<dbReference type="SMART" id="SM00491">
    <property type="entry name" value="HELICc2"/>
    <property type="match status" value="1"/>
</dbReference>
<reference evidence="2" key="1">
    <citation type="journal article" date="2015" name="Nature">
        <title>Complex archaea that bridge the gap between prokaryotes and eukaryotes.</title>
        <authorList>
            <person name="Spang A."/>
            <person name="Saw J.H."/>
            <person name="Jorgensen S.L."/>
            <person name="Zaremba-Niedzwiedzka K."/>
            <person name="Martijn J."/>
            <person name="Lind A.E."/>
            <person name="van Eijk R."/>
            <person name="Schleper C."/>
            <person name="Guy L."/>
            <person name="Ettema T.J."/>
        </authorList>
    </citation>
    <scope>NUCLEOTIDE SEQUENCE</scope>
</reference>
<organism evidence="2">
    <name type="scientific">marine sediment metagenome</name>
    <dbReference type="NCBI Taxonomy" id="412755"/>
    <lineage>
        <taxon>unclassified sequences</taxon>
        <taxon>metagenomes</taxon>
        <taxon>ecological metagenomes</taxon>
    </lineage>
</organism>
<sequence>MGAVDIRGRNAYPCNLVKDGTRCDQGPCIAGVKCGLKDEGKCLYFNQVKKAQKAKIVITNYAYWMTNSKYALEGLGDFDFMVCDEAHGVPNSVSAFLTVTLERSDVVIETILPSENVLHQMSIRAWRQWALSYEQRIAKEIELLSATVREGGGKTSRRRLSKLKSVKTNLSIISNMQDDWAIDIGKFVISFAPVWPAPYCEKSLFLNVNRILLTSASVCEKTVNMLGVSSEDNFIQEYAHTFPIENRLLTHIPHNPPIRMNRHTTDMQMRQWLTKIDQIIKGRLDRNGIIHTVSYDRRNLVITHSKHKEYMVTHKRLDTEKVVERFKRMKSPAILVSPSMSTGWDFQDDTCRYQIIGKIAFPDTRNVIVKARTRDDPEYAAYEAVQSLVQTCGRPVRSATDWAENFIIDDNIGWFIKRYGKFAPKWFT</sequence>
<dbReference type="GO" id="GO:0003676">
    <property type="term" value="F:nucleic acid binding"/>
    <property type="evidence" value="ECO:0007669"/>
    <property type="project" value="InterPro"/>
</dbReference>
<dbReference type="SUPFAM" id="SSF52540">
    <property type="entry name" value="P-loop containing nucleoside triphosphate hydrolases"/>
    <property type="match status" value="1"/>
</dbReference>
<dbReference type="AlphaFoldDB" id="A0A0F8ZPG9"/>
<dbReference type="Pfam" id="PF13307">
    <property type="entry name" value="Helicase_C_2"/>
    <property type="match status" value="1"/>
</dbReference>
<dbReference type="Gene3D" id="3.40.50.300">
    <property type="entry name" value="P-loop containing nucleotide triphosphate hydrolases"/>
    <property type="match status" value="2"/>
</dbReference>
<feature type="non-terminal residue" evidence="2">
    <location>
        <position position="428"/>
    </location>
</feature>
<dbReference type="InterPro" id="IPR027417">
    <property type="entry name" value="P-loop_NTPase"/>
</dbReference>
<dbReference type="PANTHER" id="PTHR11472">
    <property type="entry name" value="DNA REPAIR DEAD HELICASE RAD3/XP-D SUBFAMILY MEMBER"/>
    <property type="match status" value="1"/>
</dbReference>
<dbReference type="GO" id="GO:0005524">
    <property type="term" value="F:ATP binding"/>
    <property type="evidence" value="ECO:0007669"/>
    <property type="project" value="InterPro"/>
</dbReference>
<dbReference type="PANTHER" id="PTHR11472:SF34">
    <property type="entry name" value="REGULATOR OF TELOMERE ELONGATION HELICASE 1"/>
    <property type="match status" value="1"/>
</dbReference>
<dbReference type="GO" id="GO:0006139">
    <property type="term" value="P:nucleobase-containing compound metabolic process"/>
    <property type="evidence" value="ECO:0007669"/>
    <property type="project" value="InterPro"/>
</dbReference>
<comment type="caution">
    <text evidence="2">The sequence shown here is derived from an EMBL/GenBank/DDBJ whole genome shotgun (WGS) entry which is preliminary data.</text>
</comment>
<name>A0A0F8ZPG9_9ZZZZ</name>
<accession>A0A0F8ZPG9</accession>
<protein>
    <recommendedName>
        <fullName evidence="1">ATP-dependent helicase C-terminal domain-containing protein</fullName>
    </recommendedName>
</protein>